<evidence type="ECO:0000256" key="1">
    <source>
        <dbReference type="SAM" id="MobiDB-lite"/>
    </source>
</evidence>
<evidence type="ECO:0000259" key="2">
    <source>
        <dbReference type="Pfam" id="PF03781"/>
    </source>
</evidence>
<name>A0A3E0WJB7_9GAMM</name>
<keyword evidence="4" id="KW-1185">Reference proteome</keyword>
<dbReference type="PANTHER" id="PTHR23150:SF19">
    <property type="entry name" value="FORMYLGLYCINE-GENERATING ENZYME"/>
    <property type="match status" value="1"/>
</dbReference>
<evidence type="ECO:0000313" key="3">
    <source>
        <dbReference type="EMBL" id="RFA33072.1"/>
    </source>
</evidence>
<accession>A0A3E0WJB7</accession>
<dbReference type="InterPro" id="IPR042095">
    <property type="entry name" value="SUMF_sf"/>
</dbReference>
<feature type="domain" description="Sulfatase-modifying factor enzyme-like" evidence="2">
    <location>
        <begin position="43"/>
        <end position="281"/>
    </location>
</feature>
<dbReference type="InterPro" id="IPR051043">
    <property type="entry name" value="Sulfatase_Mod_Factor_Kinase"/>
</dbReference>
<dbReference type="Proteomes" id="UP000256763">
    <property type="component" value="Unassembled WGS sequence"/>
</dbReference>
<dbReference type="SUPFAM" id="SSF56436">
    <property type="entry name" value="C-type lectin-like"/>
    <property type="match status" value="1"/>
</dbReference>
<dbReference type="EMBL" id="NFZW01000023">
    <property type="protein sequence ID" value="RFA33072.1"/>
    <property type="molecule type" value="Genomic_DNA"/>
</dbReference>
<comment type="caution">
    <text evidence="3">The sequence shown here is derived from an EMBL/GenBank/DDBJ whole genome shotgun (WGS) entry which is preliminary data.</text>
</comment>
<feature type="region of interest" description="Disordered" evidence="1">
    <location>
        <begin position="265"/>
        <end position="294"/>
    </location>
</feature>
<dbReference type="Gene3D" id="3.90.1580.10">
    <property type="entry name" value="paralog of FGE (formylglycine-generating enzyme)"/>
    <property type="match status" value="1"/>
</dbReference>
<dbReference type="Pfam" id="PF03781">
    <property type="entry name" value="FGE-sulfatase"/>
    <property type="match status" value="1"/>
</dbReference>
<dbReference type="PANTHER" id="PTHR23150">
    <property type="entry name" value="SULFATASE MODIFYING FACTOR 1, 2"/>
    <property type="match status" value="1"/>
</dbReference>
<dbReference type="OrthoDB" id="9768004at2"/>
<reference evidence="4" key="1">
    <citation type="submission" date="2017-05" db="EMBL/GenBank/DDBJ databases">
        <authorList>
            <person name="Sharma S."/>
            <person name="Sidhu C."/>
            <person name="Pinnaka A.K."/>
        </authorList>
    </citation>
    <scope>NUCLEOTIDE SEQUENCE [LARGE SCALE GENOMIC DNA]</scope>
    <source>
        <strain evidence="4">AK93</strain>
    </source>
</reference>
<gene>
    <name evidence="3" type="ORF">CAL65_18040</name>
</gene>
<dbReference type="AlphaFoldDB" id="A0A3E0WJB7"/>
<organism evidence="3 4">
    <name type="scientific">Alkalilimnicola ehrlichii</name>
    <dbReference type="NCBI Taxonomy" id="351052"/>
    <lineage>
        <taxon>Bacteria</taxon>
        <taxon>Pseudomonadati</taxon>
        <taxon>Pseudomonadota</taxon>
        <taxon>Gammaproteobacteria</taxon>
        <taxon>Chromatiales</taxon>
        <taxon>Ectothiorhodospiraceae</taxon>
        <taxon>Alkalilimnicola</taxon>
    </lineage>
</organism>
<proteinExistence type="predicted"/>
<dbReference type="InterPro" id="IPR005532">
    <property type="entry name" value="SUMF_dom"/>
</dbReference>
<feature type="region of interest" description="Disordered" evidence="1">
    <location>
        <begin position="175"/>
        <end position="203"/>
    </location>
</feature>
<dbReference type="RefSeq" id="WP_116303608.1">
    <property type="nucleotide sequence ID" value="NZ_NFZV01000024.1"/>
</dbReference>
<evidence type="ECO:0000313" key="4">
    <source>
        <dbReference type="Proteomes" id="UP000256763"/>
    </source>
</evidence>
<dbReference type="GO" id="GO:0120147">
    <property type="term" value="F:formylglycine-generating oxidase activity"/>
    <property type="evidence" value="ECO:0007669"/>
    <property type="project" value="TreeGrafter"/>
</dbReference>
<protein>
    <recommendedName>
        <fullName evidence="2">Sulfatase-modifying factor enzyme-like domain-containing protein</fullName>
    </recommendedName>
</protein>
<dbReference type="InterPro" id="IPR016187">
    <property type="entry name" value="CTDL_fold"/>
</dbReference>
<dbReference type="PROSITE" id="PS51257">
    <property type="entry name" value="PROKAR_LIPOPROTEIN"/>
    <property type="match status" value="1"/>
</dbReference>
<sequence length="294" mass="32740">MTMKPWLGILGALLLAGCGTSGERIDPENLSPELQAHVDRTLESLVFVEGGTFMMGDVGFERTLSDGTVINRFWTGDRDTHPAHEVTLDSYSIQRYEITYEEYDLFTKTSGRELVRGHRLHNESRAPNLPAWGMDWYDARAYCHWLGELTGLPFDLPTEAQWEYAARSRGKNVPYATDDGTIDRGRNYRGPDTPSGETPPGSFPPNPLGLYDMMGNVPEWVLDWYGPYTEEPKHNPQGPDDGARKVQRGGSWLGTAEYNMVFRRAPRSPDNTGGGGGIRCVVNQTSPIEAGPLE</sequence>